<dbReference type="Proteomes" id="UP000839927">
    <property type="component" value="Unassembled WGS sequence"/>
</dbReference>
<reference evidence="3" key="3">
    <citation type="submission" date="2019-10" db="EMBL/GenBank/DDBJ databases">
        <authorList>
            <consortium name="NCBI Pathogen Detection Project"/>
        </authorList>
    </citation>
    <scope>NUCLEOTIDE SEQUENCE</scope>
    <source>
        <strain evidence="3">Salmonella enterica</strain>
    </source>
</reference>
<reference evidence="1" key="2">
    <citation type="submission" date="2018-10" db="EMBL/GenBank/DDBJ databases">
        <authorList>
            <person name="Ashton P.M."/>
            <person name="Dallman T."/>
            <person name="Nair S."/>
            <person name="De Pinna E."/>
            <person name="Peters T."/>
            <person name="Grant K."/>
        </authorList>
    </citation>
    <scope>NUCLEOTIDE SEQUENCE [LARGE SCALE GENOMIC DNA]</scope>
    <source>
        <strain evidence="1">627415</strain>
        <strain evidence="2">644161</strain>
    </source>
</reference>
<accession>A0A5H6HQ54</accession>
<dbReference type="EMBL" id="AAHRMF010000015">
    <property type="protein sequence ID" value="EBZ5486502.1"/>
    <property type="molecule type" value="Genomic_DNA"/>
</dbReference>
<proteinExistence type="predicted"/>
<dbReference type="AlphaFoldDB" id="A0A5H6HQ54"/>
<protein>
    <submittedName>
        <fullName evidence="1">Uncharacterized protein</fullName>
    </submittedName>
</protein>
<sequence length="82" mass="9403">MDNTVKEMLDIAKRYNQALTLKSKRQISSEVEKLHSEMAPIYMKVTAENGYSEALCALSMELLHDIRWGRPTTVNEKLMSLT</sequence>
<name>A0A5H6HQ54_SALET</name>
<evidence type="ECO:0000313" key="2">
    <source>
        <dbReference type="EMBL" id="ECA0917511.1"/>
    </source>
</evidence>
<dbReference type="EMBL" id="DAAHBQ010000124">
    <property type="protein sequence ID" value="HAB5516876.1"/>
    <property type="molecule type" value="Genomic_DNA"/>
</dbReference>
<evidence type="ECO:0000313" key="1">
    <source>
        <dbReference type="EMBL" id="EBZ5486502.1"/>
    </source>
</evidence>
<evidence type="ECO:0000313" key="3">
    <source>
        <dbReference type="EMBL" id="HAB5516876.1"/>
    </source>
</evidence>
<organism evidence="1">
    <name type="scientific">Salmonella enterica subsp. enterica serovar Mikawasima</name>
    <dbReference type="NCBI Taxonomy" id="149388"/>
    <lineage>
        <taxon>Bacteria</taxon>
        <taxon>Pseudomonadati</taxon>
        <taxon>Pseudomonadota</taxon>
        <taxon>Gammaproteobacteria</taxon>
        <taxon>Enterobacterales</taxon>
        <taxon>Enterobacteriaceae</taxon>
        <taxon>Salmonella</taxon>
    </lineage>
</organism>
<reference evidence="3" key="1">
    <citation type="journal article" date="2018" name="Genome Biol.">
        <title>SKESA: strategic k-mer extension for scrupulous assemblies.</title>
        <authorList>
            <person name="Souvorov A."/>
            <person name="Agarwala R."/>
            <person name="Lipman D.J."/>
        </authorList>
    </citation>
    <scope>NUCLEOTIDE SEQUENCE</scope>
    <source>
        <strain evidence="3">Salmonella enterica</strain>
    </source>
</reference>
<comment type="caution">
    <text evidence="1">The sequence shown here is derived from an EMBL/GenBank/DDBJ whole genome shotgun (WGS) entry which is preliminary data.</text>
</comment>
<dbReference type="EMBL" id="AAHTGA010000012">
    <property type="protein sequence ID" value="ECA0917511.1"/>
    <property type="molecule type" value="Genomic_DNA"/>
</dbReference>
<gene>
    <name evidence="1" type="ORF">ECD07_17635</name>
    <name evidence="2" type="ORF">EIW74_15645</name>
    <name evidence="3" type="ORF">GB147_21085</name>
</gene>